<protein>
    <submittedName>
        <fullName evidence="1">Uncharacterized protein</fullName>
    </submittedName>
</protein>
<sequence>MNSQVIFKSAEAVDAFHWYQPITSWADFVEEAEALAPIQRLDVPSWAFVDLTVRSRDPEPSPLVPATGEEKRVAQMQKKRSALKIDTSIKELNRLLDGLHLSTEMPATSTPAGPPQRNPYSRVFRKEEPPFRAAGPSRRNPYSWVFRKEEPPFRAAGPSQRNPYSWVFRKEDPSFKAAGPSQRNYPYSRVYRKEEPRFKAAGPPHRYYPYSWDFRKQEPPFKADGPPHFRRNPHASRQWKTEYIRQIDRPKPPSDVSRFKLRPATFGFVQTQKKRSTRKTDTCIEELNRLLDGLHLTNATPARFTPTPLPQRNPPASSQWKTEYLSPLDRPKCKYIRPPSFDFAQMQKKRSTLKIDTSIKELNRLLDGLHLSTEISATPTPARLPHSAKSSQ</sequence>
<dbReference type="EMBL" id="JAFHDT010000007">
    <property type="protein sequence ID" value="KAI7807801.1"/>
    <property type="molecule type" value="Genomic_DNA"/>
</dbReference>
<accession>A0A9W7WT32</accession>
<evidence type="ECO:0000313" key="2">
    <source>
        <dbReference type="Proteomes" id="UP001059041"/>
    </source>
</evidence>
<dbReference type="AlphaFoldDB" id="A0A9W7WT32"/>
<organism evidence="1 2">
    <name type="scientific">Triplophysa rosa</name>
    <name type="common">Cave loach</name>
    <dbReference type="NCBI Taxonomy" id="992332"/>
    <lineage>
        <taxon>Eukaryota</taxon>
        <taxon>Metazoa</taxon>
        <taxon>Chordata</taxon>
        <taxon>Craniata</taxon>
        <taxon>Vertebrata</taxon>
        <taxon>Euteleostomi</taxon>
        <taxon>Actinopterygii</taxon>
        <taxon>Neopterygii</taxon>
        <taxon>Teleostei</taxon>
        <taxon>Ostariophysi</taxon>
        <taxon>Cypriniformes</taxon>
        <taxon>Nemacheilidae</taxon>
        <taxon>Triplophysa</taxon>
    </lineage>
</organism>
<keyword evidence="2" id="KW-1185">Reference proteome</keyword>
<name>A0A9W7WT32_TRIRA</name>
<proteinExistence type="predicted"/>
<reference evidence="1" key="1">
    <citation type="submission" date="2021-02" db="EMBL/GenBank/DDBJ databases">
        <title>Comparative genomics reveals that relaxation of natural selection precedes convergent phenotypic evolution of cavefish.</title>
        <authorList>
            <person name="Peng Z."/>
        </authorList>
    </citation>
    <scope>NUCLEOTIDE SEQUENCE</scope>
    <source>
        <tissue evidence="1">Muscle</tissue>
    </source>
</reference>
<dbReference type="Proteomes" id="UP001059041">
    <property type="component" value="Linkage Group LG7"/>
</dbReference>
<gene>
    <name evidence="1" type="ORF">IRJ41_010681</name>
</gene>
<evidence type="ECO:0000313" key="1">
    <source>
        <dbReference type="EMBL" id="KAI7807801.1"/>
    </source>
</evidence>
<comment type="caution">
    <text evidence="1">The sequence shown here is derived from an EMBL/GenBank/DDBJ whole genome shotgun (WGS) entry which is preliminary data.</text>
</comment>